<accession>A0AAD6QK57</accession>
<evidence type="ECO:0000313" key="2">
    <source>
        <dbReference type="Proteomes" id="UP001164929"/>
    </source>
</evidence>
<evidence type="ECO:0000313" key="1">
    <source>
        <dbReference type="EMBL" id="KAJ6991814.1"/>
    </source>
</evidence>
<organism evidence="1 2">
    <name type="scientific">Populus alba x Populus x berolinensis</name>
    <dbReference type="NCBI Taxonomy" id="444605"/>
    <lineage>
        <taxon>Eukaryota</taxon>
        <taxon>Viridiplantae</taxon>
        <taxon>Streptophyta</taxon>
        <taxon>Embryophyta</taxon>
        <taxon>Tracheophyta</taxon>
        <taxon>Spermatophyta</taxon>
        <taxon>Magnoliopsida</taxon>
        <taxon>eudicotyledons</taxon>
        <taxon>Gunneridae</taxon>
        <taxon>Pentapetalae</taxon>
        <taxon>rosids</taxon>
        <taxon>fabids</taxon>
        <taxon>Malpighiales</taxon>
        <taxon>Salicaceae</taxon>
        <taxon>Saliceae</taxon>
        <taxon>Populus</taxon>
    </lineage>
</organism>
<dbReference type="Proteomes" id="UP001164929">
    <property type="component" value="Chromosome 6"/>
</dbReference>
<protein>
    <submittedName>
        <fullName evidence="1">Uncharacterized protein</fullName>
    </submittedName>
</protein>
<gene>
    <name evidence="1" type="ORF">NC653_015227</name>
</gene>
<keyword evidence="2" id="KW-1185">Reference proteome</keyword>
<sequence length="62" mass="6676">MEMAFNDLDSETFFELARLAGKAPSGGNDCQAAFKRIHSPTVLAKGNQDLMNLCEICGVVAK</sequence>
<dbReference type="AlphaFoldDB" id="A0AAD6QK57"/>
<name>A0AAD6QK57_9ROSI</name>
<proteinExistence type="predicted"/>
<dbReference type="EMBL" id="JAQIZT010000006">
    <property type="protein sequence ID" value="KAJ6991814.1"/>
    <property type="molecule type" value="Genomic_DNA"/>
</dbReference>
<reference evidence="1" key="1">
    <citation type="journal article" date="2023" name="Mol. Ecol. Resour.">
        <title>Chromosome-level genome assembly of a triploid poplar Populus alba 'Berolinensis'.</title>
        <authorList>
            <person name="Chen S."/>
            <person name="Yu Y."/>
            <person name="Wang X."/>
            <person name="Wang S."/>
            <person name="Zhang T."/>
            <person name="Zhou Y."/>
            <person name="He R."/>
            <person name="Meng N."/>
            <person name="Wang Y."/>
            <person name="Liu W."/>
            <person name="Liu Z."/>
            <person name="Liu J."/>
            <person name="Guo Q."/>
            <person name="Huang H."/>
            <person name="Sederoff R.R."/>
            <person name="Wang G."/>
            <person name="Qu G."/>
            <person name="Chen S."/>
        </authorList>
    </citation>
    <scope>NUCLEOTIDE SEQUENCE</scope>
    <source>
        <strain evidence="1">SC-2020</strain>
    </source>
</reference>
<comment type="caution">
    <text evidence="1">The sequence shown here is derived from an EMBL/GenBank/DDBJ whole genome shotgun (WGS) entry which is preliminary data.</text>
</comment>